<name>A0A3N6LUF5_NATCH</name>
<reference evidence="4 5" key="1">
    <citation type="submission" date="2018-10" db="EMBL/GenBank/DDBJ databases">
        <title>Natrarchaeobius chitinivorans gen. nov., sp. nov., and Natrarchaeobius haloalkaliphilus sp. nov., alkaliphilic, chitin-utilizing haloarchaea from hypersaline alkaline lakes.</title>
        <authorList>
            <person name="Sorokin D.Y."/>
            <person name="Elcheninov A.G."/>
            <person name="Kostrikina N.A."/>
            <person name="Bale N.J."/>
            <person name="Sinninghe Damste J.S."/>
            <person name="Khijniak T.V."/>
            <person name="Kublanov I.V."/>
            <person name="Toshchakov S.V."/>
        </authorList>
    </citation>
    <scope>NUCLEOTIDE SEQUENCE [LARGE SCALE GENOMIC DNA]</scope>
    <source>
        <strain evidence="4 5">AArcht4T</strain>
    </source>
</reference>
<dbReference type="NCBIfam" id="TIGR01766">
    <property type="entry name" value="IS200/IS605 family accessory protein TnpB-like domain"/>
    <property type="match status" value="1"/>
</dbReference>
<dbReference type="AlphaFoldDB" id="A0A3N6LUF5"/>
<keyword evidence="1" id="KW-0238">DNA-binding</keyword>
<evidence type="ECO:0000259" key="3">
    <source>
        <dbReference type="Pfam" id="PF07282"/>
    </source>
</evidence>
<dbReference type="InterPro" id="IPR010095">
    <property type="entry name" value="Cas12f1-like_TNB"/>
</dbReference>
<protein>
    <submittedName>
        <fullName evidence="4">Transposase</fullName>
    </submittedName>
</protein>
<dbReference type="NCBIfam" id="NF040570">
    <property type="entry name" value="guided_TnpB"/>
    <property type="match status" value="1"/>
</dbReference>
<sequence length="235" mass="26944">MDSTVIEYPDIKRVRHEFFTKRKRMQEAGQSAMDAVVQTEERDFVHDQLHKVSRDVVEWLSQFDTPVVVFEDLKDMRDDIDYGTKMNRRLHSLPFAKLREFITYKAAWNAIPSQDVDPEYTSQRCPCTECLHKARTNRRKKRFKCTACSFQDHADRKAAVCVCQEWLWDRDETVPSLNTLPRVTKVRRTVSGPGGGADPHGPIFDSGVNRRGTAAQASSGEQVRRELKSVAPSEG</sequence>
<evidence type="ECO:0000256" key="1">
    <source>
        <dbReference type="ARBA" id="ARBA00023125"/>
    </source>
</evidence>
<comment type="caution">
    <text evidence="4">The sequence shown here is derived from an EMBL/GenBank/DDBJ whole genome shotgun (WGS) entry which is preliminary data.</text>
</comment>
<dbReference type="EMBL" id="REGA01000017">
    <property type="protein sequence ID" value="RQG92287.1"/>
    <property type="molecule type" value="Genomic_DNA"/>
</dbReference>
<feature type="domain" description="Cas12f1-like TNB" evidence="3">
    <location>
        <begin position="95"/>
        <end position="160"/>
    </location>
</feature>
<dbReference type="Pfam" id="PF07282">
    <property type="entry name" value="Cas12f1-like_TNB"/>
    <property type="match status" value="1"/>
</dbReference>
<feature type="region of interest" description="Disordered" evidence="2">
    <location>
        <begin position="190"/>
        <end position="235"/>
    </location>
</feature>
<dbReference type="Proteomes" id="UP000282323">
    <property type="component" value="Unassembled WGS sequence"/>
</dbReference>
<proteinExistence type="predicted"/>
<evidence type="ECO:0000313" key="5">
    <source>
        <dbReference type="Proteomes" id="UP000282323"/>
    </source>
</evidence>
<accession>A0A3N6LUF5</accession>
<evidence type="ECO:0000313" key="4">
    <source>
        <dbReference type="EMBL" id="RQG92287.1"/>
    </source>
</evidence>
<organism evidence="4 5">
    <name type="scientific">Natrarchaeobius chitinivorans</name>
    <dbReference type="NCBI Taxonomy" id="1679083"/>
    <lineage>
        <taxon>Archaea</taxon>
        <taxon>Methanobacteriati</taxon>
        <taxon>Methanobacteriota</taxon>
        <taxon>Stenosarchaea group</taxon>
        <taxon>Halobacteria</taxon>
        <taxon>Halobacteriales</taxon>
        <taxon>Natrialbaceae</taxon>
        <taxon>Natrarchaeobius</taxon>
    </lineage>
</organism>
<dbReference type="GO" id="GO:0003677">
    <property type="term" value="F:DNA binding"/>
    <property type="evidence" value="ECO:0007669"/>
    <property type="project" value="UniProtKB-KW"/>
</dbReference>
<gene>
    <name evidence="4" type="ORF">EA473_16935</name>
</gene>
<keyword evidence="5" id="KW-1185">Reference proteome</keyword>
<evidence type="ECO:0000256" key="2">
    <source>
        <dbReference type="SAM" id="MobiDB-lite"/>
    </source>
</evidence>